<dbReference type="KEGG" id="pasa:BAOM_2827"/>
<proteinExistence type="predicted"/>
<organism evidence="1 2">
    <name type="scientific">Peribacillus asahii</name>
    <dbReference type="NCBI Taxonomy" id="228899"/>
    <lineage>
        <taxon>Bacteria</taxon>
        <taxon>Bacillati</taxon>
        <taxon>Bacillota</taxon>
        <taxon>Bacilli</taxon>
        <taxon>Bacillales</taxon>
        <taxon>Bacillaceae</taxon>
        <taxon>Peribacillus</taxon>
    </lineage>
</organism>
<accession>A0A3T0KSR2</accession>
<sequence>MTPLSWKSKKTDVESFMNCGSSKITIDLDILIGLNKF</sequence>
<dbReference type="AlphaFoldDB" id="A0A3T0KSR2"/>
<dbReference type="EMBL" id="CP026095">
    <property type="protein sequence ID" value="AZV43436.1"/>
    <property type="molecule type" value="Genomic_DNA"/>
</dbReference>
<protein>
    <submittedName>
        <fullName evidence="1">Uncharacterized protein</fullName>
    </submittedName>
</protein>
<evidence type="ECO:0000313" key="1">
    <source>
        <dbReference type="EMBL" id="AZV43436.1"/>
    </source>
</evidence>
<reference evidence="1 2" key="1">
    <citation type="submission" date="2018-01" db="EMBL/GenBank/DDBJ databases">
        <title>Bacillus asahii Genome sequencing and assembly.</title>
        <authorList>
            <person name="Jiang H."/>
            <person name="Feng Y."/>
            <person name="Zhao F."/>
            <person name="Lin X."/>
        </authorList>
    </citation>
    <scope>NUCLEOTIDE SEQUENCE [LARGE SCALE GENOMIC DNA]</scope>
    <source>
        <strain evidence="1 2">OM18</strain>
    </source>
</reference>
<dbReference type="Proteomes" id="UP000283095">
    <property type="component" value="Chromosome"/>
</dbReference>
<gene>
    <name evidence="1" type="ORF">BAOM_2827</name>
</gene>
<evidence type="ECO:0000313" key="2">
    <source>
        <dbReference type="Proteomes" id="UP000283095"/>
    </source>
</evidence>
<name>A0A3T0KSR2_9BACI</name>